<gene>
    <name evidence="2" type="ORF">HZS81_12400</name>
</gene>
<feature type="domain" description="Peptidase C45 hydrolase" evidence="1">
    <location>
        <begin position="109"/>
        <end position="312"/>
    </location>
</feature>
<dbReference type="PANTHER" id="PTHR34180">
    <property type="entry name" value="PEPTIDASE C45"/>
    <property type="match status" value="1"/>
</dbReference>
<dbReference type="AlphaFoldDB" id="A0A7Z0RVG6"/>
<protein>
    <submittedName>
        <fullName evidence="2">6-aminopenicillanic acid acyl-transferase</fullName>
    </submittedName>
</protein>
<dbReference type="InterPro" id="IPR047801">
    <property type="entry name" value="Peptidase_C45"/>
</dbReference>
<dbReference type="NCBIfam" id="NF040521">
    <property type="entry name" value="C45_proenzyme"/>
    <property type="match status" value="1"/>
</dbReference>
<accession>A0A7Z0RVG6</accession>
<keyword evidence="3" id="KW-1185">Reference proteome</keyword>
<dbReference type="PANTHER" id="PTHR34180:SF1">
    <property type="entry name" value="BETA-ALANYL-DOPAMINE_CARCININE HYDROLASE"/>
    <property type="match status" value="1"/>
</dbReference>
<dbReference type="GO" id="GO:0016740">
    <property type="term" value="F:transferase activity"/>
    <property type="evidence" value="ECO:0007669"/>
    <property type="project" value="UniProtKB-KW"/>
</dbReference>
<sequence>MTPLERCAIAGTPYELGRQLGERGRDAVHRVLMHDPAWQAVQAQARENAGGVKRLAANTQREFPAVWQELGGLAEGLGLPLADVVAWNCRGDLLATVADGCTSVQLPGVLLAHNEDGLPCLKGYCLWVTAQPAGEAAFSTFCYPGSLPGHTVGVRHGGFAFAVNNLRLTQVTPTISRMAVCRALLGVSDIDAAMALLERFNQCGGFHITLAERGGGRMVSVEFGAGNTVITALTAPAVHANHALYHTSAQHLTRSSADRQHRGEALLAQGVRNPLRILHDQAREALPILRCEPDDPDNENTLASVVITLGSTPTWACYLPGETSPCQQGAW</sequence>
<name>A0A7Z0RVG6_9GAMM</name>
<dbReference type="Gene3D" id="3.60.60.10">
    <property type="entry name" value="Penicillin V Acylase, Chain A"/>
    <property type="match status" value="1"/>
</dbReference>
<reference evidence="2 3" key="1">
    <citation type="journal article" date="2015" name="Int. J. Syst. Evol. Microbiol.">
        <title>Halomonas salicampi sp. nov., a halotolerant and alkalitolerant bacterium isolated from a saltern soil.</title>
        <authorList>
            <person name="Lee J.C."/>
            <person name="Kim Y.S."/>
            <person name="Yun B.S."/>
            <person name="Whang K.S."/>
        </authorList>
    </citation>
    <scope>NUCLEOTIDE SEQUENCE [LARGE SCALE GENOMIC DNA]</scope>
    <source>
        <strain evidence="2 3">BH103</strain>
    </source>
</reference>
<dbReference type="InterPro" id="IPR005079">
    <property type="entry name" value="Peptidase_C45_hydrolase"/>
</dbReference>
<dbReference type="Gene3D" id="1.10.10.2120">
    <property type="match status" value="1"/>
</dbReference>
<dbReference type="EMBL" id="JACCDF010000011">
    <property type="protein sequence ID" value="NYS61554.1"/>
    <property type="molecule type" value="Genomic_DNA"/>
</dbReference>
<dbReference type="RefSeq" id="WP_179930886.1">
    <property type="nucleotide sequence ID" value="NZ_JACCDF010000011.1"/>
</dbReference>
<evidence type="ECO:0000313" key="2">
    <source>
        <dbReference type="EMBL" id="NYS61554.1"/>
    </source>
</evidence>
<evidence type="ECO:0000259" key="1">
    <source>
        <dbReference type="Pfam" id="PF03417"/>
    </source>
</evidence>
<evidence type="ECO:0000313" key="3">
    <source>
        <dbReference type="Proteomes" id="UP000586119"/>
    </source>
</evidence>
<comment type="caution">
    <text evidence="2">The sequence shown here is derived from an EMBL/GenBank/DDBJ whole genome shotgun (WGS) entry which is preliminary data.</text>
</comment>
<keyword evidence="2" id="KW-0808">Transferase</keyword>
<dbReference type="InterPro" id="IPR047794">
    <property type="entry name" value="C45_proenzyme-like"/>
</dbReference>
<dbReference type="Pfam" id="PF03417">
    <property type="entry name" value="AAT"/>
    <property type="match status" value="1"/>
</dbReference>
<proteinExistence type="predicted"/>
<organism evidence="2 3">
    <name type="scientific">Vreelandella salicampi</name>
    <dbReference type="NCBI Taxonomy" id="1449798"/>
    <lineage>
        <taxon>Bacteria</taxon>
        <taxon>Pseudomonadati</taxon>
        <taxon>Pseudomonadota</taxon>
        <taxon>Gammaproteobacteria</taxon>
        <taxon>Oceanospirillales</taxon>
        <taxon>Halomonadaceae</taxon>
        <taxon>Vreelandella</taxon>
    </lineage>
</organism>
<dbReference type="Proteomes" id="UP000586119">
    <property type="component" value="Unassembled WGS sequence"/>
</dbReference>